<accession>A0A1Y5F1W5</accession>
<dbReference type="AlphaFoldDB" id="A0A1Y5F1W5"/>
<name>A0A1Y5F1W5_9BACT</name>
<evidence type="ECO:0000313" key="2">
    <source>
        <dbReference type="Proteomes" id="UP000196531"/>
    </source>
</evidence>
<sequence>MFFIFKFCLYFSISFIILSFPLGEKPLFEHVNKFTKPYTENIYKSVKTNVNSGINKGSQLGQELFSNTSPNIDKVKTKYSSLKKSTRDIEEEIESHHGNFTIEEKELLKKVLKKAESY</sequence>
<reference evidence="2" key="1">
    <citation type="journal article" date="2017" name="Proc. Natl. Acad. Sci. U.S.A.">
        <title>Simulation of Deepwater Horizon oil plume reveals substrate specialization within a complex community of hydrocarbon-degraders.</title>
        <authorList>
            <person name="Hu P."/>
            <person name="Dubinsky E.A."/>
            <person name="Probst A.J."/>
            <person name="Wang J."/>
            <person name="Sieber C.M.K."/>
            <person name="Tom L.M."/>
            <person name="Gardinali P."/>
            <person name="Banfield J.F."/>
            <person name="Atlas R.M."/>
            <person name="Andersen G.L."/>
        </authorList>
    </citation>
    <scope>NUCLEOTIDE SEQUENCE [LARGE SCALE GENOMIC DNA]</scope>
</reference>
<dbReference type="EMBL" id="MAAO01000016">
    <property type="protein sequence ID" value="OUR93117.1"/>
    <property type="molecule type" value="Genomic_DNA"/>
</dbReference>
<proteinExistence type="predicted"/>
<gene>
    <name evidence="1" type="ORF">A9Q84_21685</name>
</gene>
<organism evidence="1 2">
    <name type="scientific">Halobacteriovorax marinus</name>
    <dbReference type="NCBI Taxonomy" id="97084"/>
    <lineage>
        <taxon>Bacteria</taxon>
        <taxon>Pseudomonadati</taxon>
        <taxon>Bdellovibrionota</taxon>
        <taxon>Bacteriovoracia</taxon>
        <taxon>Bacteriovoracales</taxon>
        <taxon>Halobacteriovoraceae</taxon>
        <taxon>Halobacteriovorax</taxon>
    </lineage>
</organism>
<evidence type="ECO:0000313" key="1">
    <source>
        <dbReference type="EMBL" id="OUR93117.1"/>
    </source>
</evidence>
<dbReference type="Proteomes" id="UP000196531">
    <property type="component" value="Unassembled WGS sequence"/>
</dbReference>
<comment type="caution">
    <text evidence="1">The sequence shown here is derived from an EMBL/GenBank/DDBJ whole genome shotgun (WGS) entry which is preliminary data.</text>
</comment>
<protein>
    <submittedName>
        <fullName evidence="1">Uncharacterized protein</fullName>
    </submittedName>
</protein>